<organism evidence="5 6">
    <name type="scientific">Agromyces cerinus subsp. cerinus</name>
    <dbReference type="NCBI Taxonomy" id="232089"/>
    <lineage>
        <taxon>Bacteria</taxon>
        <taxon>Bacillati</taxon>
        <taxon>Actinomycetota</taxon>
        <taxon>Actinomycetes</taxon>
        <taxon>Micrococcales</taxon>
        <taxon>Microbacteriaceae</taxon>
        <taxon>Agromyces</taxon>
    </lineage>
</organism>
<dbReference type="SUPFAM" id="SSF46689">
    <property type="entry name" value="Homeodomain-like"/>
    <property type="match status" value="1"/>
</dbReference>
<dbReference type="STRING" id="232089.SAMN05443544_2758"/>
<dbReference type="Gene3D" id="1.10.357.10">
    <property type="entry name" value="Tetracycline Repressor, domain 2"/>
    <property type="match status" value="1"/>
</dbReference>
<feature type="domain" description="HTH tetR-type" evidence="4">
    <location>
        <begin position="23"/>
        <end position="81"/>
    </location>
</feature>
<gene>
    <name evidence="5" type="ORF">SAMN05443544_2758</name>
</gene>
<protein>
    <submittedName>
        <fullName evidence="5">Transcriptional regulator, TetR family</fullName>
    </submittedName>
</protein>
<evidence type="ECO:0000313" key="6">
    <source>
        <dbReference type="Proteomes" id="UP000184699"/>
    </source>
</evidence>
<keyword evidence="6" id="KW-1185">Reference proteome</keyword>
<dbReference type="Proteomes" id="UP000184699">
    <property type="component" value="Unassembled WGS sequence"/>
</dbReference>
<dbReference type="EMBL" id="FSRJ01000003">
    <property type="protein sequence ID" value="SIO09445.1"/>
    <property type="molecule type" value="Genomic_DNA"/>
</dbReference>
<dbReference type="InterPro" id="IPR001647">
    <property type="entry name" value="HTH_TetR"/>
</dbReference>
<reference evidence="6" key="1">
    <citation type="submission" date="2016-11" db="EMBL/GenBank/DDBJ databases">
        <authorList>
            <person name="Varghese N."/>
            <person name="Submissions S."/>
        </authorList>
    </citation>
    <scope>NUCLEOTIDE SEQUENCE [LARGE SCALE GENOMIC DNA]</scope>
    <source>
        <strain evidence="6">DSM 8595</strain>
    </source>
</reference>
<dbReference type="PROSITE" id="PS50977">
    <property type="entry name" value="HTH_TETR_2"/>
    <property type="match status" value="1"/>
</dbReference>
<dbReference type="InterPro" id="IPR009057">
    <property type="entry name" value="Homeodomain-like_sf"/>
</dbReference>
<keyword evidence="1 2" id="KW-0238">DNA-binding</keyword>
<accession>A0A1N6GPQ9</accession>
<evidence type="ECO:0000259" key="4">
    <source>
        <dbReference type="PROSITE" id="PS50977"/>
    </source>
</evidence>
<feature type="DNA-binding region" description="H-T-H motif" evidence="2">
    <location>
        <begin position="44"/>
        <end position="63"/>
    </location>
</feature>
<evidence type="ECO:0000256" key="1">
    <source>
        <dbReference type="ARBA" id="ARBA00023125"/>
    </source>
</evidence>
<evidence type="ECO:0000313" key="5">
    <source>
        <dbReference type="EMBL" id="SIO09445.1"/>
    </source>
</evidence>
<name>A0A1N6GPQ9_9MICO</name>
<evidence type="ECO:0000256" key="2">
    <source>
        <dbReference type="PROSITE-ProRule" id="PRU00335"/>
    </source>
</evidence>
<dbReference type="GO" id="GO:0003677">
    <property type="term" value="F:DNA binding"/>
    <property type="evidence" value="ECO:0007669"/>
    <property type="project" value="UniProtKB-UniRule"/>
</dbReference>
<feature type="compositionally biased region" description="Basic and acidic residues" evidence="3">
    <location>
        <begin position="13"/>
        <end position="22"/>
    </location>
</feature>
<dbReference type="AlphaFoldDB" id="A0A1N6GPQ9"/>
<sequence length="216" mass="22683">MGLTGIPPAAFMREGDPTDPRSMRTRSQLLAAYEQLLASSGSPTVADLVRTAGVSRSSFYTHFAGIEEVGVAALRSILDSFDPIDDERDPGAPGAPAAASFQDLFDHLAAHRDLCVAVLVSDEQMPALAELHAALVTHVTTAIERSPAMPAGFDVERGARFLVGGILSLLHEDLQTGADIDGTGAIVSAMLPEWLARDNLLDAPLSVAPSSLAPTR</sequence>
<proteinExistence type="predicted"/>
<feature type="region of interest" description="Disordered" evidence="3">
    <location>
        <begin position="1"/>
        <end position="22"/>
    </location>
</feature>
<evidence type="ECO:0000256" key="3">
    <source>
        <dbReference type="SAM" id="MobiDB-lite"/>
    </source>
</evidence>